<accession>A0A0V0HPS4</accession>
<dbReference type="AlphaFoldDB" id="A0A0V0HPS4"/>
<reference evidence="1" key="1">
    <citation type="submission" date="2015-12" db="EMBL/GenBank/DDBJ databases">
        <title>Gene expression during late stages of embryo sac development: a critical building block for successful pollen-pistil interactions.</title>
        <authorList>
            <person name="Liu Y."/>
            <person name="Joly V."/>
            <person name="Sabar M."/>
            <person name="Matton D.P."/>
        </authorList>
    </citation>
    <scope>NUCLEOTIDE SEQUENCE</scope>
</reference>
<proteinExistence type="predicted"/>
<feature type="non-terminal residue" evidence="1">
    <location>
        <position position="1"/>
    </location>
</feature>
<sequence>FCYNRALHILIHGSPLSSFYIQPSVVINNSLYFYLALESLFLYDKLVNVVISFVCICSLVKEF</sequence>
<organism evidence="1">
    <name type="scientific">Solanum chacoense</name>
    <name type="common">Chaco potato</name>
    <dbReference type="NCBI Taxonomy" id="4108"/>
    <lineage>
        <taxon>Eukaryota</taxon>
        <taxon>Viridiplantae</taxon>
        <taxon>Streptophyta</taxon>
        <taxon>Embryophyta</taxon>
        <taxon>Tracheophyta</taxon>
        <taxon>Spermatophyta</taxon>
        <taxon>Magnoliopsida</taxon>
        <taxon>eudicotyledons</taxon>
        <taxon>Gunneridae</taxon>
        <taxon>Pentapetalae</taxon>
        <taxon>asterids</taxon>
        <taxon>lamiids</taxon>
        <taxon>Solanales</taxon>
        <taxon>Solanaceae</taxon>
        <taxon>Solanoideae</taxon>
        <taxon>Solaneae</taxon>
        <taxon>Solanum</taxon>
    </lineage>
</organism>
<protein>
    <submittedName>
        <fullName evidence="1">Putative ovule protein</fullName>
    </submittedName>
</protein>
<name>A0A0V0HPS4_SOLCH</name>
<evidence type="ECO:0000313" key="1">
    <source>
        <dbReference type="EMBL" id="JAP22386.1"/>
    </source>
</evidence>
<dbReference type="EMBL" id="GEDG01016627">
    <property type="protein sequence ID" value="JAP22386.1"/>
    <property type="molecule type" value="Transcribed_RNA"/>
</dbReference>